<organism evidence="1">
    <name type="scientific">Terrestrivirus sp</name>
    <dbReference type="NCBI Taxonomy" id="2487775"/>
    <lineage>
        <taxon>Viruses</taxon>
        <taxon>Varidnaviria</taxon>
        <taxon>Bamfordvirae</taxon>
        <taxon>Nucleocytoviricota</taxon>
        <taxon>Megaviricetes</taxon>
        <taxon>Imitervirales</taxon>
        <taxon>Mimiviridae</taxon>
        <taxon>Klosneuvirinae</taxon>
    </lineage>
</organism>
<proteinExistence type="predicted"/>
<evidence type="ECO:0000313" key="1">
    <source>
        <dbReference type="EMBL" id="AYV76010.1"/>
    </source>
</evidence>
<protein>
    <submittedName>
        <fullName evidence="1">Uncharacterized protein</fullName>
    </submittedName>
</protein>
<dbReference type="EMBL" id="MK071982">
    <property type="protein sequence ID" value="AYV76010.1"/>
    <property type="molecule type" value="Genomic_DNA"/>
</dbReference>
<sequence length="82" mass="9459">MSKPLFIGEDGTPFYWGSRPYDQNGQYIYNEDDENQKEIDKRHVAAVLNTNLTSTNTNTNSNSYQFPFESIVKRLFGSTTKK</sequence>
<gene>
    <name evidence="1" type="ORF">Terrestrivirus4_58</name>
</gene>
<name>A0A3G4ZMD1_9VIRU</name>
<reference evidence="1" key="1">
    <citation type="submission" date="2018-10" db="EMBL/GenBank/DDBJ databases">
        <title>Hidden diversity of soil giant viruses.</title>
        <authorList>
            <person name="Schulz F."/>
            <person name="Alteio L."/>
            <person name="Goudeau D."/>
            <person name="Ryan E.M."/>
            <person name="Malmstrom R.R."/>
            <person name="Blanchard J."/>
            <person name="Woyke T."/>
        </authorList>
    </citation>
    <scope>NUCLEOTIDE SEQUENCE</scope>
    <source>
        <strain evidence="1">TEV1</strain>
    </source>
</reference>
<accession>A0A3G4ZMD1</accession>